<name>A0A9N9ARB9_9GLOM</name>
<feature type="non-terminal residue" evidence="2">
    <location>
        <position position="253"/>
    </location>
</feature>
<dbReference type="GO" id="GO:0003677">
    <property type="term" value="F:DNA binding"/>
    <property type="evidence" value="ECO:0007669"/>
    <property type="project" value="TreeGrafter"/>
</dbReference>
<dbReference type="PANTHER" id="PTHR19303">
    <property type="entry name" value="TRANSPOSON"/>
    <property type="match status" value="1"/>
</dbReference>
<feature type="domain" description="DDE-1" evidence="1">
    <location>
        <begin position="19"/>
        <end position="162"/>
    </location>
</feature>
<comment type="caution">
    <text evidence="2">The sequence shown here is derived from an EMBL/GenBank/DDBJ whole genome shotgun (WGS) entry which is preliminary data.</text>
</comment>
<dbReference type="EMBL" id="CAJVPY010001870">
    <property type="protein sequence ID" value="CAG8539874.1"/>
    <property type="molecule type" value="Genomic_DNA"/>
</dbReference>
<dbReference type="AlphaFoldDB" id="A0A9N9ARB9"/>
<protein>
    <submittedName>
        <fullName evidence="2">1045_t:CDS:1</fullName>
    </submittedName>
</protein>
<evidence type="ECO:0000259" key="1">
    <source>
        <dbReference type="Pfam" id="PF03184"/>
    </source>
</evidence>
<dbReference type="Pfam" id="PF03184">
    <property type="entry name" value="DDE_1"/>
    <property type="match status" value="1"/>
</dbReference>
<proteinExistence type="predicted"/>
<keyword evidence="3" id="KW-1185">Reference proteome</keyword>
<dbReference type="Proteomes" id="UP000789405">
    <property type="component" value="Unassembled WGS sequence"/>
</dbReference>
<evidence type="ECO:0000313" key="3">
    <source>
        <dbReference type="Proteomes" id="UP000789405"/>
    </source>
</evidence>
<sequence>MEPSRSLAKKATPGIKKDKQRATILLCTNATGTIKIKPLVIHYYKTPRAFSRTTRDDLDMLVHYYFNKTAWMNTVVWNSFLTDLNSQMETQNKSILLLYDQAPSHCSDFSLTSSELSNITLHTLPSHTTAHLQPLDAGIIHSFKWQYKVNALIKACNLESVLEDLLVLSTPSTPSSDSTVTGDLIITSQNEEKIIQNLIDKLPYNNMLDANEYINIDNLYGSVDLTNEEIIDIIQDNSSEIVEEPVTIESAIN</sequence>
<dbReference type="InterPro" id="IPR050863">
    <property type="entry name" value="CenT-Element_Derived"/>
</dbReference>
<organism evidence="2 3">
    <name type="scientific">Dentiscutata erythropus</name>
    <dbReference type="NCBI Taxonomy" id="1348616"/>
    <lineage>
        <taxon>Eukaryota</taxon>
        <taxon>Fungi</taxon>
        <taxon>Fungi incertae sedis</taxon>
        <taxon>Mucoromycota</taxon>
        <taxon>Glomeromycotina</taxon>
        <taxon>Glomeromycetes</taxon>
        <taxon>Diversisporales</taxon>
        <taxon>Gigasporaceae</taxon>
        <taxon>Dentiscutata</taxon>
    </lineage>
</organism>
<dbReference type="PANTHER" id="PTHR19303:SF73">
    <property type="entry name" value="PROTEIN PDC2"/>
    <property type="match status" value="1"/>
</dbReference>
<accession>A0A9N9ARB9</accession>
<dbReference type="GO" id="GO:0005634">
    <property type="term" value="C:nucleus"/>
    <property type="evidence" value="ECO:0007669"/>
    <property type="project" value="TreeGrafter"/>
</dbReference>
<dbReference type="OrthoDB" id="2439524at2759"/>
<gene>
    <name evidence="2" type="ORF">DERYTH_LOCUS4751</name>
</gene>
<evidence type="ECO:0000313" key="2">
    <source>
        <dbReference type="EMBL" id="CAG8539874.1"/>
    </source>
</evidence>
<reference evidence="2" key="1">
    <citation type="submission" date="2021-06" db="EMBL/GenBank/DDBJ databases">
        <authorList>
            <person name="Kallberg Y."/>
            <person name="Tangrot J."/>
            <person name="Rosling A."/>
        </authorList>
    </citation>
    <scope>NUCLEOTIDE SEQUENCE</scope>
    <source>
        <strain evidence="2">MA453B</strain>
    </source>
</reference>
<dbReference type="InterPro" id="IPR004875">
    <property type="entry name" value="DDE_SF_endonuclease_dom"/>
</dbReference>